<dbReference type="EMBL" id="CP003620">
    <property type="protein sequence ID" value="AFZ15314.1"/>
    <property type="molecule type" value="Genomic_DNA"/>
</dbReference>
<dbReference type="InterPro" id="IPR027381">
    <property type="entry name" value="LytR/CpsA/Psr_C"/>
</dbReference>
<dbReference type="Pfam" id="PF03816">
    <property type="entry name" value="LytR_cpsA_psr"/>
    <property type="match status" value="1"/>
</dbReference>
<evidence type="ECO:0000256" key="2">
    <source>
        <dbReference type="SAM" id="Phobius"/>
    </source>
</evidence>
<comment type="similarity">
    <text evidence="1">Belongs to the LytR/CpsA/Psr (LCP) family.</text>
</comment>
<dbReference type="Proteomes" id="UP000010472">
    <property type="component" value="Chromosome"/>
</dbReference>
<dbReference type="KEGG" id="cep:Cri9333_4533"/>
<proteinExistence type="inferred from homology"/>
<protein>
    <submittedName>
        <fullName evidence="5">Transcriptional attenuator, LytR family</fullName>
    </submittedName>
</protein>
<feature type="transmembrane region" description="Helical" evidence="2">
    <location>
        <begin position="31"/>
        <end position="57"/>
    </location>
</feature>
<evidence type="ECO:0000313" key="5">
    <source>
        <dbReference type="EMBL" id="AFZ15314.1"/>
    </source>
</evidence>
<keyword evidence="6" id="KW-1185">Reference proteome</keyword>
<name>K9W684_9CYAN</name>
<gene>
    <name evidence="5" type="ORF">Cri9333_4533</name>
</gene>
<organism evidence="5 6">
    <name type="scientific">Crinalium epipsammum PCC 9333</name>
    <dbReference type="NCBI Taxonomy" id="1173022"/>
    <lineage>
        <taxon>Bacteria</taxon>
        <taxon>Bacillati</taxon>
        <taxon>Cyanobacteriota</taxon>
        <taxon>Cyanophyceae</taxon>
        <taxon>Gomontiellales</taxon>
        <taxon>Gomontiellaceae</taxon>
        <taxon>Crinalium</taxon>
    </lineage>
</organism>
<feature type="domain" description="Cell envelope-related transcriptional attenuator" evidence="3">
    <location>
        <begin position="130"/>
        <end position="276"/>
    </location>
</feature>
<dbReference type="HOGENOM" id="CLU_016455_5_1_3"/>
<dbReference type="RefSeq" id="WP_015205405.1">
    <property type="nucleotide sequence ID" value="NC_019753.1"/>
</dbReference>
<dbReference type="PANTHER" id="PTHR33392:SF6">
    <property type="entry name" value="POLYISOPRENYL-TEICHOIC ACID--PEPTIDOGLYCAN TEICHOIC ACID TRANSFERASE TAGU"/>
    <property type="match status" value="1"/>
</dbReference>
<dbReference type="PANTHER" id="PTHR33392">
    <property type="entry name" value="POLYISOPRENYL-TEICHOIC ACID--PEPTIDOGLYCAN TEICHOIC ACID TRANSFERASE TAGU"/>
    <property type="match status" value="1"/>
</dbReference>
<keyword evidence="2" id="KW-0472">Membrane</keyword>
<dbReference type="Pfam" id="PF13399">
    <property type="entry name" value="LytR_C"/>
    <property type="match status" value="1"/>
</dbReference>
<evidence type="ECO:0000259" key="3">
    <source>
        <dbReference type="Pfam" id="PF03816"/>
    </source>
</evidence>
<keyword evidence="2" id="KW-1133">Transmembrane helix</keyword>
<evidence type="ECO:0000256" key="1">
    <source>
        <dbReference type="ARBA" id="ARBA00006068"/>
    </source>
</evidence>
<dbReference type="NCBIfam" id="TIGR00350">
    <property type="entry name" value="lytR_cpsA_psr"/>
    <property type="match status" value="1"/>
</dbReference>
<dbReference type="PATRIC" id="fig|1173022.3.peg.4896"/>
<dbReference type="eggNOG" id="COG1316">
    <property type="taxonomic scope" value="Bacteria"/>
</dbReference>
<keyword evidence="2" id="KW-0812">Transmembrane</keyword>
<dbReference type="Gene3D" id="3.40.630.190">
    <property type="entry name" value="LCP protein"/>
    <property type="match status" value="1"/>
</dbReference>
<dbReference type="AlphaFoldDB" id="K9W684"/>
<reference evidence="5 6" key="1">
    <citation type="submission" date="2012-06" db="EMBL/GenBank/DDBJ databases">
        <title>Finished chromosome of genome of Crinalium epipsammum PCC 9333.</title>
        <authorList>
            <consortium name="US DOE Joint Genome Institute"/>
            <person name="Gugger M."/>
            <person name="Coursin T."/>
            <person name="Rippka R."/>
            <person name="Tandeau De Marsac N."/>
            <person name="Huntemann M."/>
            <person name="Wei C.-L."/>
            <person name="Han J."/>
            <person name="Detter J.C."/>
            <person name="Han C."/>
            <person name="Tapia R."/>
            <person name="Davenport K."/>
            <person name="Daligault H."/>
            <person name="Erkkila T."/>
            <person name="Gu W."/>
            <person name="Munk A.C.C."/>
            <person name="Teshima H."/>
            <person name="Xu Y."/>
            <person name="Chain P."/>
            <person name="Chen A."/>
            <person name="Krypides N."/>
            <person name="Mavromatis K."/>
            <person name="Markowitz V."/>
            <person name="Szeto E."/>
            <person name="Ivanova N."/>
            <person name="Mikhailova N."/>
            <person name="Ovchinnikova G."/>
            <person name="Pagani I."/>
            <person name="Pati A."/>
            <person name="Goodwin L."/>
            <person name="Peters L."/>
            <person name="Pitluck S."/>
            <person name="Woyke T."/>
            <person name="Kerfeld C."/>
        </authorList>
    </citation>
    <scope>NUCLEOTIDE SEQUENCE [LARGE SCALE GENOMIC DNA]</scope>
    <source>
        <strain evidence="5 6">PCC 9333</strain>
    </source>
</reference>
<dbReference type="STRING" id="1173022.Cri9333_4533"/>
<sequence>MPDQKNPKKRANRAIAKPDNKQVTKRKQIQLLWLGLGLTGVAMISATAGALLAVSLASTPLMHQKLSAEEQAVFDGDSFSKGNMKLPEVTRPVNILISGIKVTASDLKNPAPTAHNLGYDALVNSFDGMADTMLLLRFDPEKKKISVLSIPRDTRIVMDGHGVQKINAANVIGGPAVAAKEVSNLLEGVAIDRYIRINVQGVEKLIDALGGVTVYVPKDMKYQDDSQHLYINLKQGKQHLNGDQALQLLRFRYDQNGDIGRIQRQQMVMRALMEQTLNPTILTRVPKILAVIQSHLDTNLSVEELAALVGFGIRTDRQQVKMLMLPGEANGNGRHSISYWLPNRSRLKTLMAKYFDQGSSDRELVDTSKVRVTIQDSTGDNQAVNSLVRTLETAGYRRITIDKSLPESLSVTQIIAQQGDEDSAKQVYSSLGFGDVSVETSGTLYSDVTIKLGLDWLQKQLTINN</sequence>
<accession>K9W684</accession>
<evidence type="ECO:0000313" key="6">
    <source>
        <dbReference type="Proteomes" id="UP000010472"/>
    </source>
</evidence>
<feature type="domain" description="LytR/CpsA/Psr regulator C-terminal" evidence="4">
    <location>
        <begin position="370"/>
        <end position="456"/>
    </location>
</feature>
<evidence type="ECO:0000259" key="4">
    <source>
        <dbReference type="Pfam" id="PF13399"/>
    </source>
</evidence>
<dbReference type="InterPro" id="IPR004474">
    <property type="entry name" value="LytR_CpsA_psr"/>
</dbReference>
<dbReference type="InterPro" id="IPR050922">
    <property type="entry name" value="LytR/CpsA/Psr_CW_biosynth"/>
</dbReference>